<dbReference type="EMBL" id="JBHMDG010000008">
    <property type="protein sequence ID" value="MFB9312754.1"/>
    <property type="molecule type" value="Genomic_DNA"/>
</dbReference>
<proteinExistence type="predicted"/>
<organism evidence="2 3">
    <name type="scientific">Nocardioides plantarum</name>
    <dbReference type="NCBI Taxonomy" id="29299"/>
    <lineage>
        <taxon>Bacteria</taxon>
        <taxon>Bacillati</taxon>
        <taxon>Actinomycetota</taxon>
        <taxon>Actinomycetes</taxon>
        <taxon>Propionibacteriales</taxon>
        <taxon>Nocardioidaceae</taxon>
        <taxon>Nocardioides</taxon>
    </lineage>
</organism>
<keyword evidence="1" id="KW-0472">Membrane</keyword>
<sequence>MIDNLGFALDGAWRVLVFGLLFGAGLPLVFALGIRSLAWGNSGDALAPDAGAADSHDSPHPLGRVVAGLCLLVVLAGVALGLTIITATGFGKTVSFEHVYPTIVAKEG</sequence>
<feature type="transmembrane region" description="Helical" evidence="1">
    <location>
        <begin position="12"/>
        <end position="34"/>
    </location>
</feature>
<protein>
    <submittedName>
        <fullName evidence="2">Uncharacterized protein</fullName>
    </submittedName>
</protein>
<evidence type="ECO:0000313" key="2">
    <source>
        <dbReference type="EMBL" id="MFB9312754.1"/>
    </source>
</evidence>
<reference evidence="2 3" key="1">
    <citation type="submission" date="2024-09" db="EMBL/GenBank/DDBJ databases">
        <authorList>
            <person name="Sun Q."/>
            <person name="Mori K."/>
        </authorList>
    </citation>
    <scope>NUCLEOTIDE SEQUENCE [LARGE SCALE GENOMIC DNA]</scope>
    <source>
        <strain evidence="2 3">JCM 9626</strain>
    </source>
</reference>
<comment type="caution">
    <text evidence="2">The sequence shown here is derived from an EMBL/GenBank/DDBJ whole genome shotgun (WGS) entry which is preliminary data.</text>
</comment>
<keyword evidence="1" id="KW-0812">Transmembrane</keyword>
<accession>A0ABV5K7M2</accession>
<feature type="transmembrane region" description="Helical" evidence="1">
    <location>
        <begin position="65"/>
        <end position="85"/>
    </location>
</feature>
<evidence type="ECO:0000256" key="1">
    <source>
        <dbReference type="SAM" id="Phobius"/>
    </source>
</evidence>
<dbReference type="Proteomes" id="UP001589750">
    <property type="component" value="Unassembled WGS sequence"/>
</dbReference>
<keyword evidence="3" id="KW-1185">Reference proteome</keyword>
<keyword evidence="1" id="KW-1133">Transmembrane helix</keyword>
<dbReference type="RefSeq" id="WP_211350753.1">
    <property type="nucleotide sequence ID" value="NZ_JBHMDG010000008.1"/>
</dbReference>
<name>A0ABV5K7M2_9ACTN</name>
<evidence type="ECO:0000313" key="3">
    <source>
        <dbReference type="Proteomes" id="UP001589750"/>
    </source>
</evidence>
<gene>
    <name evidence="2" type="ORF">ACFFRI_06825</name>
</gene>